<dbReference type="Pfam" id="PF18962">
    <property type="entry name" value="Por_Secre_tail"/>
    <property type="match status" value="1"/>
</dbReference>
<protein>
    <submittedName>
        <fullName evidence="4">Putative secreted protein (Por secretion system target)</fullName>
    </submittedName>
</protein>
<name>A0A3D9FWP1_9FLAO</name>
<dbReference type="RefSeq" id="WP_115887994.1">
    <property type="nucleotide sequence ID" value="NZ_QRDQ01000008.1"/>
</dbReference>
<evidence type="ECO:0000313" key="4">
    <source>
        <dbReference type="EMBL" id="RED25160.1"/>
    </source>
</evidence>
<dbReference type="InterPro" id="IPR026444">
    <property type="entry name" value="Secre_tail"/>
</dbReference>
<sequence>MKKTLLCFLFLFTNLFYAQIKDIVHCAGDITFDLTAQKTLLIGNLNPAETTVTYHLSQDEATNNLKPISNPSSFVSDASSKTIYARIENSGNFTTNYFNLIVSSYLETIATVDGISCANEKGTITAKGSGGQSPYQYSLDGRPYSTANVFTDLVPGTYVVNTKDSLGCLSSVVIVVTANVPIVTTLTKTDVSCSGMNDGAISINAAGGNFPLTYSLKNSSGVAIVNSQQTTVFANLAAGTYIVEITDSRGCTIMMQVMILEPTMLNVDLQADNKTLTVKATGGSGEYGYSLDGLNFQSGPVLKIPSYGTYQIIVRDQNGCSFLKSFTINPPAPLIDGKEEITFEFKPGQTLKDLLIEGENIKWYGSPKPLDGKMSKSKEVTLPETTVLVDGTTYYASQTVDGIESTKRLAVTAKLSGNLSTPDFVLPNFKNYPNPVERILSISNTSTIDEIEIVSISGKSILSKKINNTHSEIDLVSISSGFYFLKVSSEGKTKTIKFIKK</sequence>
<feature type="signal peptide" evidence="2">
    <location>
        <begin position="1"/>
        <end position="18"/>
    </location>
</feature>
<feature type="chain" id="PRO_5017582756" evidence="2">
    <location>
        <begin position="19"/>
        <end position="501"/>
    </location>
</feature>
<organism evidence="4 5">
    <name type="scientific">Flavobacterium cutihirudinis</name>
    <dbReference type="NCBI Taxonomy" id="1265740"/>
    <lineage>
        <taxon>Bacteria</taxon>
        <taxon>Pseudomonadati</taxon>
        <taxon>Bacteroidota</taxon>
        <taxon>Flavobacteriia</taxon>
        <taxon>Flavobacteriales</taxon>
        <taxon>Flavobacteriaceae</taxon>
        <taxon>Flavobacterium</taxon>
    </lineage>
</organism>
<feature type="domain" description="Secretion system C-terminal sorting" evidence="3">
    <location>
        <begin position="432"/>
        <end position="499"/>
    </location>
</feature>
<evidence type="ECO:0000259" key="3">
    <source>
        <dbReference type="Pfam" id="PF18962"/>
    </source>
</evidence>
<accession>A0A3D9FWP1</accession>
<dbReference type="Pfam" id="PF13573">
    <property type="entry name" value="SprB"/>
    <property type="match status" value="1"/>
</dbReference>
<dbReference type="Proteomes" id="UP000257004">
    <property type="component" value="Unassembled WGS sequence"/>
</dbReference>
<dbReference type="InterPro" id="IPR025667">
    <property type="entry name" value="SprB_repeat"/>
</dbReference>
<keyword evidence="5" id="KW-1185">Reference proteome</keyword>
<evidence type="ECO:0000256" key="2">
    <source>
        <dbReference type="SAM" id="SignalP"/>
    </source>
</evidence>
<dbReference type="EMBL" id="QRDQ01000008">
    <property type="protein sequence ID" value="RED25160.1"/>
    <property type="molecule type" value="Genomic_DNA"/>
</dbReference>
<proteinExistence type="predicted"/>
<gene>
    <name evidence="4" type="ORF">BD847_1904</name>
</gene>
<dbReference type="AlphaFoldDB" id="A0A3D9FWP1"/>
<reference evidence="4 5" key="1">
    <citation type="submission" date="2018-07" db="EMBL/GenBank/DDBJ databases">
        <title>Genomic Encyclopedia of Archaeal and Bacterial Type Strains, Phase II (KMG-II): from individual species to whole genera.</title>
        <authorList>
            <person name="Goeker M."/>
        </authorList>
    </citation>
    <scope>NUCLEOTIDE SEQUENCE [LARGE SCALE GENOMIC DNA]</scope>
    <source>
        <strain evidence="4 5">DSM 25795</strain>
    </source>
</reference>
<dbReference type="NCBIfam" id="TIGR04183">
    <property type="entry name" value="Por_Secre_tail"/>
    <property type="match status" value="1"/>
</dbReference>
<comment type="caution">
    <text evidence="4">The sequence shown here is derived from an EMBL/GenBank/DDBJ whole genome shotgun (WGS) entry which is preliminary data.</text>
</comment>
<dbReference type="OrthoDB" id="1373043at2"/>
<evidence type="ECO:0000313" key="5">
    <source>
        <dbReference type="Proteomes" id="UP000257004"/>
    </source>
</evidence>
<evidence type="ECO:0000256" key="1">
    <source>
        <dbReference type="ARBA" id="ARBA00022729"/>
    </source>
</evidence>
<keyword evidence="1 2" id="KW-0732">Signal</keyword>